<dbReference type="PANTHER" id="PTHR11946:SF93">
    <property type="entry name" value="VALINE--TRNA LIGASE, CHLOROPLASTIC_MITOCHONDRIAL 2"/>
    <property type="match status" value="1"/>
</dbReference>
<dbReference type="PANTHER" id="PTHR11946">
    <property type="entry name" value="VALYL-TRNA SYNTHETASES"/>
    <property type="match status" value="1"/>
</dbReference>
<proteinExistence type="inferred from homology"/>
<comment type="function">
    <text evidence="9 11">Catalyzes the attachment of valine to tRNA(Val). As ValRS can inadvertently accommodate and process structurally similar amino acids such as threonine, to avoid such errors, it has a 'posttransfer' editing activity that hydrolyzes mischarged Thr-tRNA(Val) in a tRNA-dependent manner.</text>
</comment>
<dbReference type="InterPro" id="IPR033705">
    <property type="entry name" value="Anticodon_Ia_Val"/>
</dbReference>
<comment type="similarity">
    <text evidence="10 11">Belongs to the class-I aminoacyl-tRNA synthetase family. ValS type 2 subfamily.</text>
</comment>
<organism evidence="14 15">
    <name type="scientific">Methanothermococcus okinawensis</name>
    <dbReference type="NCBI Taxonomy" id="155863"/>
    <lineage>
        <taxon>Archaea</taxon>
        <taxon>Methanobacteriati</taxon>
        <taxon>Methanobacteriota</taxon>
        <taxon>Methanomada group</taxon>
        <taxon>Methanococci</taxon>
        <taxon>Methanococcales</taxon>
        <taxon>Methanococcaceae</taxon>
        <taxon>Methanothermococcus</taxon>
    </lineage>
</organism>
<dbReference type="InterPro" id="IPR013155">
    <property type="entry name" value="M/V/L/I-tRNA-synth_anticd-bd"/>
</dbReference>
<dbReference type="GO" id="GO:0006438">
    <property type="term" value="P:valyl-tRNA aminoacylation"/>
    <property type="evidence" value="ECO:0007669"/>
    <property type="project" value="UniProtKB-UniRule"/>
</dbReference>
<dbReference type="GO" id="GO:0002161">
    <property type="term" value="F:aminoacyl-tRNA deacylase activity"/>
    <property type="evidence" value="ECO:0007669"/>
    <property type="project" value="InterPro"/>
</dbReference>
<sequence>MEIPKEYSVELEREVQRKWEEEKTYRFKNDEKKPSYIIDTPPPYPTGRMHLGHALNWTYMDIIARFKRMNNYDVLFPQGWDCHGLPTEVKVEEIHKITKSDIDREEFRRLCIELTEENIKKMREQVKSLGISIDWDREYITMKPEYIKKSQVAFVRMYRDGLIYRGKHPVNWCPRCQTAIAFAEVDYTERTTNLNYIKFPYSERKDKYLEIATTRPELLAACVGIVVNPEDNRYKDIIGKSVNVPLFGQEVKVYPDRDVEMEFGTGVVMVCTFGDKTDVAWVNRHGLEVKRAINERGELTSICGKYEGMKTEEARKEIIEDLKSEGYLIGQEPLTQNVGVCWRCKTPIEIIVGDQWFVNIRKGIPKIRETVENIKWTPEHMKIRLLQWIEDMDWDWCISRQRVFATPIPVWYCPECGEIIVAKEEDLPIDPTVECPYSCRCGNKKLIPEKDVLDTWMDSSITPMVVGGWLENEEFFKDHYPVQLRPQGHDIIRTWAFYTLVKSIYLTNKKPWEEIVINGMVFGEDGHKMSKSRGNIVEPSEITERYGADSLRLWAANSSLGKDVPFAWKEVDYNYRFLRKLWNASRFARMHLDDVVINKIKGVIKNSKTELNVEGKKIEIKGLCNSISLNNPVDLWILSKLNRLIKKVTEDLKDYRFNTIVNIQKFVWHEFCDNYIEMVKYRLYNKENSEESIMDKFNCQYTLYYVITNVLKLLAPFAPHFAQIVGDIYGVEDLHNSWCDIQESMIGEEYEHIGELAKNIVVSIRRYKSNRGLPLNEKLKSVEIYLIDKKEYERALKVVRDIKGALNIEELNIIHGKPKLEQKIIEVIPNKSKIGPEFKRDSKRVMNFIKNANKKTIEKILNEGLETEFGVLNKEHIKSIKRALFSNGEMVEAIDIEGIIDGIAVINDNIK</sequence>
<feature type="domain" description="Methionyl/Valyl/Leucyl/Isoleucyl-tRNA synthetase anticodon-binding" evidence="13">
    <location>
        <begin position="634"/>
        <end position="780"/>
    </location>
</feature>
<keyword evidence="5 11" id="KW-0067">ATP-binding</keyword>
<dbReference type="Gene3D" id="3.40.50.620">
    <property type="entry name" value="HUPs"/>
    <property type="match status" value="2"/>
</dbReference>
<keyword evidence="6 11" id="KW-0648">Protein biosynthesis</keyword>
<comment type="subcellular location">
    <subcellularLocation>
        <location evidence="1 11">Cytoplasm</location>
    </subcellularLocation>
</comment>
<dbReference type="FunFam" id="3.40.50.620:FF:000192">
    <property type="entry name" value="Valine--tRNA ligase"/>
    <property type="match status" value="1"/>
</dbReference>
<evidence type="ECO:0000256" key="5">
    <source>
        <dbReference type="ARBA" id="ARBA00022840"/>
    </source>
</evidence>
<dbReference type="Pfam" id="PF00133">
    <property type="entry name" value="tRNA-synt_1"/>
    <property type="match status" value="1"/>
</dbReference>
<dbReference type="InterPro" id="IPR022874">
    <property type="entry name" value="Valine-tRNA_ligase_type_2"/>
</dbReference>
<evidence type="ECO:0000313" key="15">
    <source>
        <dbReference type="Proteomes" id="UP000605144"/>
    </source>
</evidence>
<evidence type="ECO:0000256" key="3">
    <source>
        <dbReference type="ARBA" id="ARBA00022598"/>
    </source>
</evidence>
<evidence type="ECO:0000259" key="12">
    <source>
        <dbReference type="Pfam" id="PF00133"/>
    </source>
</evidence>
<dbReference type="InterPro" id="IPR001412">
    <property type="entry name" value="aa-tRNA-synth_I_CS"/>
</dbReference>
<dbReference type="PROSITE" id="PS00178">
    <property type="entry name" value="AA_TRNA_LIGASE_I"/>
    <property type="match status" value="1"/>
</dbReference>
<dbReference type="PRINTS" id="PR00986">
    <property type="entry name" value="TRNASYNTHVAL"/>
</dbReference>
<comment type="domain">
    <text evidence="11">ValRS has two distinct active sites: one for aminoacylation and one for editing. The misactivated threonine is translocated from the active site to the editing site.</text>
</comment>
<feature type="binding site" evidence="11">
    <location>
        <position position="531"/>
    </location>
    <ligand>
        <name>ATP</name>
        <dbReference type="ChEBI" id="CHEBI:30616"/>
    </ligand>
</feature>
<evidence type="ECO:0000256" key="8">
    <source>
        <dbReference type="ARBA" id="ARBA00047552"/>
    </source>
</evidence>
<keyword evidence="4 11" id="KW-0547">Nucleotide-binding</keyword>
<evidence type="ECO:0000313" key="14">
    <source>
        <dbReference type="EMBL" id="HIP17637.1"/>
    </source>
</evidence>
<dbReference type="CDD" id="cd00817">
    <property type="entry name" value="ValRS_core"/>
    <property type="match status" value="1"/>
</dbReference>
<evidence type="ECO:0000256" key="7">
    <source>
        <dbReference type="ARBA" id="ARBA00023146"/>
    </source>
</evidence>
<protein>
    <recommendedName>
        <fullName evidence="11">Valine--tRNA ligase</fullName>
        <ecNumber evidence="11">6.1.1.9</ecNumber>
    </recommendedName>
    <alternativeName>
        <fullName evidence="11">Valyl-tRNA synthetase</fullName>
        <shortName evidence="11">ValRS</shortName>
    </alternativeName>
</protein>
<keyword evidence="2 11" id="KW-0963">Cytoplasm</keyword>
<evidence type="ECO:0000256" key="10">
    <source>
        <dbReference type="ARBA" id="ARBA00061452"/>
    </source>
</evidence>
<dbReference type="HAMAP" id="MF_02005">
    <property type="entry name" value="Val_tRNA_synth_type2"/>
    <property type="match status" value="1"/>
</dbReference>
<evidence type="ECO:0000256" key="6">
    <source>
        <dbReference type="ARBA" id="ARBA00022917"/>
    </source>
</evidence>
<dbReference type="NCBIfam" id="NF009687">
    <property type="entry name" value="PRK13208.1"/>
    <property type="match status" value="1"/>
</dbReference>
<comment type="caution">
    <text evidence="14">The sequence shown here is derived from an EMBL/GenBank/DDBJ whole genome shotgun (WGS) entry which is preliminary data.</text>
</comment>
<dbReference type="EC" id="6.1.1.9" evidence="11"/>
<accession>A0A833DSE2</accession>
<dbReference type="AlphaFoldDB" id="A0A833DSE2"/>
<dbReference type="SUPFAM" id="SSF52374">
    <property type="entry name" value="Nucleotidylyl transferase"/>
    <property type="match status" value="1"/>
</dbReference>
<dbReference type="InterPro" id="IPR014729">
    <property type="entry name" value="Rossmann-like_a/b/a_fold"/>
</dbReference>
<evidence type="ECO:0000256" key="2">
    <source>
        <dbReference type="ARBA" id="ARBA00022490"/>
    </source>
</evidence>
<evidence type="ECO:0000256" key="1">
    <source>
        <dbReference type="ARBA" id="ARBA00004496"/>
    </source>
</evidence>
<dbReference type="SUPFAM" id="SSF50677">
    <property type="entry name" value="ValRS/IleRS/LeuRS editing domain"/>
    <property type="match status" value="1"/>
</dbReference>
<dbReference type="Gene3D" id="1.10.730.10">
    <property type="entry name" value="Isoleucyl-tRNA Synthetase, Domain 1"/>
    <property type="match status" value="1"/>
</dbReference>
<evidence type="ECO:0000259" key="13">
    <source>
        <dbReference type="Pfam" id="PF08264"/>
    </source>
</evidence>
<dbReference type="Proteomes" id="UP000605144">
    <property type="component" value="Unassembled WGS sequence"/>
</dbReference>
<comment type="catalytic activity">
    <reaction evidence="8 11">
        <text>tRNA(Val) + L-valine + ATP = L-valyl-tRNA(Val) + AMP + diphosphate</text>
        <dbReference type="Rhea" id="RHEA:10704"/>
        <dbReference type="Rhea" id="RHEA-COMP:9672"/>
        <dbReference type="Rhea" id="RHEA-COMP:9708"/>
        <dbReference type="ChEBI" id="CHEBI:30616"/>
        <dbReference type="ChEBI" id="CHEBI:33019"/>
        <dbReference type="ChEBI" id="CHEBI:57762"/>
        <dbReference type="ChEBI" id="CHEBI:78442"/>
        <dbReference type="ChEBI" id="CHEBI:78537"/>
        <dbReference type="ChEBI" id="CHEBI:456215"/>
        <dbReference type="EC" id="6.1.1.9"/>
    </reaction>
</comment>
<feature type="domain" description="Aminoacyl-tRNA synthetase class Ia" evidence="12">
    <location>
        <begin position="15"/>
        <end position="565"/>
    </location>
</feature>
<dbReference type="EMBL" id="DQSV01000095">
    <property type="protein sequence ID" value="HIP17637.1"/>
    <property type="molecule type" value="Genomic_DNA"/>
</dbReference>
<dbReference type="Pfam" id="PF08264">
    <property type="entry name" value="Anticodon_1"/>
    <property type="match status" value="1"/>
</dbReference>
<dbReference type="InterPro" id="IPR009008">
    <property type="entry name" value="Val/Leu/Ile-tRNA-synth_edit"/>
</dbReference>
<dbReference type="InterPro" id="IPR009080">
    <property type="entry name" value="tRNAsynth_Ia_anticodon-bd"/>
</dbReference>
<dbReference type="GO" id="GO:0005524">
    <property type="term" value="F:ATP binding"/>
    <property type="evidence" value="ECO:0007669"/>
    <property type="project" value="UniProtKB-UniRule"/>
</dbReference>
<keyword evidence="3 11" id="KW-0436">Ligase</keyword>
<evidence type="ECO:0000256" key="9">
    <source>
        <dbReference type="ARBA" id="ARBA00055630"/>
    </source>
</evidence>
<name>A0A833DSE2_9EURY</name>
<dbReference type="GO" id="GO:0004832">
    <property type="term" value="F:valine-tRNA ligase activity"/>
    <property type="evidence" value="ECO:0007669"/>
    <property type="project" value="UniProtKB-UniRule"/>
</dbReference>
<reference evidence="14" key="1">
    <citation type="journal article" date="2020" name="ISME J.">
        <title>Gammaproteobacteria mediating utilization of methyl-, sulfur- and petroleum organic compounds in deep ocean hydrothermal plumes.</title>
        <authorList>
            <person name="Zhou Z."/>
            <person name="Liu Y."/>
            <person name="Pan J."/>
            <person name="Cron B.R."/>
            <person name="Toner B.M."/>
            <person name="Anantharaman K."/>
            <person name="Breier J.A."/>
            <person name="Dick G.J."/>
            <person name="Li M."/>
        </authorList>
    </citation>
    <scope>NUCLEOTIDE SEQUENCE</scope>
    <source>
        <strain evidence="14">SZUA-1385</strain>
    </source>
</reference>
<gene>
    <name evidence="11" type="primary">valS</name>
    <name evidence="14" type="ORF">EYG76_05020</name>
</gene>
<dbReference type="SUPFAM" id="SSF47323">
    <property type="entry name" value="Anticodon-binding domain of a subclass of class I aminoacyl-tRNA synthetases"/>
    <property type="match status" value="1"/>
</dbReference>
<keyword evidence="7 11" id="KW-0030">Aminoacyl-tRNA synthetase</keyword>
<feature type="short sequence motif" description="'KMSKS' region" evidence="11">
    <location>
        <begin position="528"/>
        <end position="532"/>
    </location>
</feature>
<evidence type="ECO:0000256" key="4">
    <source>
        <dbReference type="ARBA" id="ARBA00022741"/>
    </source>
</evidence>
<dbReference type="GO" id="GO:0005829">
    <property type="term" value="C:cytosol"/>
    <property type="evidence" value="ECO:0007669"/>
    <property type="project" value="TreeGrafter"/>
</dbReference>
<dbReference type="NCBIfam" id="TIGR00422">
    <property type="entry name" value="valS"/>
    <property type="match status" value="1"/>
</dbReference>
<dbReference type="CDD" id="cd07962">
    <property type="entry name" value="Anticodon_Ia_Val"/>
    <property type="match status" value="1"/>
</dbReference>
<dbReference type="InterPro" id="IPR002300">
    <property type="entry name" value="aa-tRNA-synth_Ia"/>
</dbReference>
<feature type="short sequence motif" description="'HIGH' region" evidence="11">
    <location>
        <begin position="43"/>
        <end position="53"/>
    </location>
</feature>
<dbReference type="InterPro" id="IPR002303">
    <property type="entry name" value="Valyl-tRNA_ligase"/>
</dbReference>
<evidence type="ECO:0000256" key="11">
    <source>
        <dbReference type="HAMAP-Rule" id="MF_02005"/>
    </source>
</evidence>